<dbReference type="SMART" id="SM00267">
    <property type="entry name" value="GGDEF"/>
    <property type="match status" value="1"/>
</dbReference>
<dbReference type="InterPro" id="IPR029787">
    <property type="entry name" value="Nucleotide_cyclase"/>
</dbReference>
<dbReference type="InterPro" id="IPR042461">
    <property type="entry name" value="LapD_MoxY_peri_C"/>
</dbReference>
<dbReference type="InterPro" id="IPR000160">
    <property type="entry name" value="GGDEF_dom"/>
</dbReference>
<dbReference type="SMART" id="SM00052">
    <property type="entry name" value="EAL"/>
    <property type="match status" value="1"/>
</dbReference>
<dbReference type="InterPro" id="IPR001633">
    <property type="entry name" value="EAL_dom"/>
</dbReference>
<organism evidence="3 4">
    <name type="scientific">Methylocucumis oryzae</name>
    <dbReference type="NCBI Taxonomy" id="1632867"/>
    <lineage>
        <taxon>Bacteria</taxon>
        <taxon>Pseudomonadati</taxon>
        <taxon>Pseudomonadota</taxon>
        <taxon>Gammaproteobacteria</taxon>
        <taxon>Methylococcales</taxon>
        <taxon>Methylococcaceae</taxon>
        <taxon>Methylocucumis</taxon>
    </lineage>
</organism>
<reference evidence="4" key="1">
    <citation type="submission" date="2015-03" db="EMBL/GenBank/DDBJ databases">
        <title>Draft genome sequence of a novel methanotroph (Sn10-6) isolated from flooded ricefield rhizosphere in India.</title>
        <authorList>
            <person name="Pandit P.S."/>
            <person name="Pore S.D."/>
            <person name="Arora P."/>
            <person name="Kapse N.G."/>
            <person name="Dhakephalkar P.K."/>
            <person name="Rahalkar M.C."/>
        </authorList>
    </citation>
    <scope>NUCLEOTIDE SEQUENCE [LARGE SCALE GENOMIC DNA]</scope>
    <source>
        <strain evidence="4">Sn10-6</strain>
    </source>
</reference>
<feature type="domain" description="GGDEF" evidence="2">
    <location>
        <begin position="263"/>
        <end position="396"/>
    </location>
</feature>
<comment type="caution">
    <text evidence="3">The sequence shown here is derived from an EMBL/GenBank/DDBJ whole genome shotgun (WGS) entry which is preliminary data.</text>
</comment>
<dbReference type="InterPro" id="IPR043128">
    <property type="entry name" value="Rev_trsase/Diguanyl_cyclase"/>
</dbReference>
<sequence>MSLAKQLLLLVSLFFFLIVAVNLVLSIGNIKSYLEIEAHSHAQDTATSLGLSLSPYMSNPNDPILKTMASAVFDMGYYQEILLTDATGKDIVRLSNVKTVAGVPDWFIASLPLLPASASSEISSGWMISGTVYVTVNTAFAYGKLYRQAQTAFVYAAESLGVSVVLLSLVLQITLKPLKNIGCLAQKITEGHFNTIERLPWTSEVRSVALSMNSMSKKLANTLEALNQKLAVMGESIRHDDASGLYKKSVFDTDLLRIQEDHRPAYLLVVKIDRLQDLVKELPAVTIDCLLRSSADLLTVLSEQYTESVVRCYRFYGGEFAMLLEIQHAEQVADIAKALSTQFAELGGRYARADIVHMGAALVNPLGSSDSVVQAAYEAYEQARLIGANSYFIRSHNDFARDISGWKALVFDCIDQANYSLTYQGQISCFVNQQLLMEEAFANVRDQQGQLTPIGPFVSIAEKYAKIIEFDKGVIDLAIAYIRNQAIQHAIAINLSTRSIKSAEFGYWLQKLFKNDADLAQRLVFAVSAYAVAKDVAAYAEFFSELQQVGGQVMIKRFDTYSLPTEMIKKLRPNFLRLSRELSEGISQSRQKQEFIEALLQLAALLDISLLAENVHDDADYQTLCAIGLTGASR</sequence>
<dbReference type="OrthoDB" id="5894408at2"/>
<dbReference type="EMBL" id="LAJX01000015">
    <property type="protein sequence ID" value="KJV07863.1"/>
    <property type="molecule type" value="Genomic_DNA"/>
</dbReference>
<feature type="domain" description="EAL" evidence="1">
    <location>
        <begin position="403"/>
        <end position="634"/>
    </location>
</feature>
<dbReference type="Pfam" id="PF00563">
    <property type="entry name" value="EAL"/>
    <property type="match status" value="1"/>
</dbReference>
<name>A0A0F3IMU4_9GAMM</name>
<dbReference type="InterPro" id="IPR035919">
    <property type="entry name" value="EAL_sf"/>
</dbReference>
<dbReference type="Proteomes" id="UP000033684">
    <property type="component" value="Unassembled WGS sequence"/>
</dbReference>
<proteinExistence type="predicted"/>
<dbReference type="PROSITE" id="PS50887">
    <property type="entry name" value="GGDEF"/>
    <property type="match status" value="1"/>
</dbReference>
<dbReference type="InterPro" id="IPR032244">
    <property type="entry name" value="LapD_MoxY_N"/>
</dbReference>
<dbReference type="Gene3D" id="3.30.110.200">
    <property type="match status" value="1"/>
</dbReference>
<dbReference type="SUPFAM" id="SSF141868">
    <property type="entry name" value="EAL domain-like"/>
    <property type="match status" value="1"/>
</dbReference>
<protein>
    <submittedName>
        <fullName evidence="3">Signal protein</fullName>
    </submittedName>
</protein>
<reference evidence="3 4" key="2">
    <citation type="journal article" date="2016" name="Microb. Ecol.">
        <title>Genome Characteristics of a Novel Type I Methanotroph (Sn10-6) Isolated from a Flooded Indian Rice Field.</title>
        <authorList>
            <person name="Rahalkar M.C."/>
            <person name="Pandit P.S."/>
            <person name="Dhakephalkar P.K."/>
            <person name="Pore S."/>
            <person name="Arora P."/>
            <person name="Kapse N."/>
        </authorList>
    </citation>
    <scope>NUCLEOTIDE SEQUENCE [LARGE SCALE GENOMIC DNA]</scope>
    <source>
        <strain evidence="3 4">Sn10-6</strain>
    </source>
</reference>
<dbReference type="Gene3D" id="3.20.20.450">
    <property type="entry name" value="EAL domain"/>
    <property type="match status" value="1"/>
</dbReference>
<dbReference type="PANTHER" id="PTHR33121">
    <property type="entry name" value="CYCLIC DI-GMP PHOSPHODIESTERASE PDEF"/>
    <property type="match status" value="1"/>
</dbReference>
<evidence type="ECO:0000313" key="4">
    <source>
        <dbReference type="Proteomes" id="UP000033684"/>
    </source>
</evidence>
<keyword evidence="4" id="KW-1185">Reference proteome</keyword>
<dbReference type="Gene3D" id="3.30.70.270">
    <property type="match status" value="1"/>
</dbReference>
<dbReference type="PANTHER" id="PTHR33121:SF70">
    <property type="entry name" value="SIGNALING PROTEIN YKOW"/>
    <property type="match status" value="1"/>
</dbReference>
<dbReference type="SUPFAM" id="SSF55073">
    <property type="entry name" value="Nucleotide cyclase"/>
    <property type="match status" value="1"/>
</dbReference>
<gene>
    <name evidence="3" type="ORF">VZ94_02100</name>
</gene>
<dbReference type="Gene3D" id="6.20.270.20">
    <property type="entry name" value="LapD/MoxY periplasmic domain"/>
    <property type="match status" value="1"/>
</dbReference>
<dbReference type="AlphaFoldDB" id="A0A0F3IMU4"/>
<dbReference type="PROSITE" id="PS50883">
    <property type="entry name" value="EAL"/>
    <property type="match status" value="1"/>
</dbReference>
<evidence type="ECO:0000259" key="2">
    <source>
        <dbReference type="PROSITE" id="PS50887"/>
    </source>
</evidence>
<dbReference type="Pfam" id="PF16448">
    <property type="entry name" value="LapD_MoxY_N"/>
    <property type="match status" value="1"/>
</dbReference>
<dbReference type="PATRIC" id="fig|1632867.3.peg.1418"/>
<accession>A0A0F3IMU4</accession>
<evidence type="ECO:0000313" key="3">
    <source>
        <dbReference type="EMBL" id="KJV07863.1"/>
    </source>
</evidence>
<dbReference type="GO" id="GO:0071111">
    <property type="term" value="F:cyclic-guanylate-specific phosphodiesterase activity"/>
    <property type="evidence" value="ECO:0007669"/>
    <property type="project" value="InterPro"/>
</dbReference>
<dbReference type="RefSeq" id="WP_045777965.1">
    <property type="nucleotide sequence ID" value="NZ_LAJX01000015.1"/>
</dbReference>
<evidence type="ECO:0000259" key="1">
    <source>
        <dbReference type="PROSITE" id="PS50883"/>
    </source>
</evidence>
<dbReference type="InterPro" id="IPR050706">
    <property type="entry name" value="Cyclic-di-GMP_PDE-like"/>
</dbReference>